<sequence>MKLARRAPLSKVVRTICLPEAEEKPMTGQRCVTSGWGRSGPSPALSSALLEAQVPLLDLADCRRAYGKSVPIGDGHLCAGNTDGSSGSCVGDSGGPLQCRKPDGSWQLVGVTSFGSGCARPGFPDVYTKISHYTDWIRDTIANDLDS</sequence>
<evidence type="ECO:0000313" key="4">
    <source>
        <dbReference type="EMBL" id="KAL3385160.1"/>
    </source>
</evidence>
<name>A0ABD2VWT4_9HYME</name>
<dbReference type="PANTHER" id="PTHR24252:SF7">
    <property type="entry name" value="HYALIN"/>
    <property type="match status" value="1"/>
</dbReference>
<keyword evidence="1" id="KW-1015">Disulfide bond</keyword>
<proteinExistence type="inferred from homology"/>
<evidence type="ECO:0000256" key="2">
    <source>
        <dbReference type="ARBA" id="ARBA00024195"/>
    </source>
</evidence>
<dbReference type="Gene3D" id="2.40.10.10">
    <property type="entry name" value="Trypsin-like serine proteases"/>
    <property type="match status" value="1"/>
</dbReference>
<dbReference type="Proteomes" id="UP001627154">
    <property type="component" value="Unassembled WGS sequence"/>
</dbReference>
<dbReference type="PANTHER" id="PTHR24252">
    <property type="entry name" value="ACROSIN-RELATED"/>
    <property type="match status" value="1"/>
</dbReference>
<dbReference type="InterPro" id="IPR001254">
    <property type="entry name" value="Trypsin_dom"/>
</dbReference>
<organism evidence="4 5">
    <name type="scientific">Trichogramma kaykai</name>
    <dbReference type="NCBI Taxonomy" id="54128"/>
    <lineage>
        <taxon>Eukaryota</taxon>
        <taxon>Metazoa</taxon>
        <taxon>Ecdysozoa</taxon>
        <taxon>Arthropoda</taxon>
        <taxon>Hexapoda</taxon>
        <taxon>Insecta</taxon>
        <taxon>Pterygota</taxon>
        <taxon>Neoptera</taxon>
        <taxon>Endopterygota</taxon>
        <taxon>Hymenoptera</taxon>
        <taxon>Apocrita</taxon>
        <taxon>Proctotrupomorpha</taxon>
        <taxon>Chalcidoidea</taxon>
        <taxon>Trichogrammatidae</taxon>
        <taxon>Trichogramma</taxon>
    </lineage>
</organism>
<evidence type="ECO:0000259" key="3">
    <source>
        <dbReference type="PROSITE" id="PS50240"/>
    </source>
</evidence>
<evidence type="ECO:0000256" key="1">
    <source>
        <dbReference type="ARBA" id="ARBA00023157"/>
    </source>
</evidence>
<dbReference type="InterPro" id="IPR009003">
    <property type="entry name" value="Peptidase_S1_PA"/>
</dbReference>
<feature type="domain" description="Peptidase S1" evidence="3">
    <location>
        <begin position="1"/>
        <end position="142"/>
    </location>
</feature>
<dbReference type="CDD" id="cd00190">
    <property type="entry name" value="Tryp_SPc"/>
    <property type="match status" value="1"/>
</dbReference>
<dbReference type="FunFam" id="2.40.10.10:FF:000002">
    <property type="entry name" value="Transmembrane protease serine"/>
    <property type="match status" value="1"/>
</dbReference>
<reference evidence="4 5" key="1">
    <citation type="journal article" date="2024" name="bioRxiv">
        <title>A reference genome for Trichogramma kaykai: A tiny desert-dwelling parasitoid wasp with competing sex-ratio distorters.</title>
        <authorList>
            <person name="Culotta J."/>
            <person name="Lindsey A.R."/>
        </authorList>
    </citation>
    <scope>NUCLEOTIDE SEQUENCE [LARGE SCALE GENOMIC DNA]</scope>
    <source>
        <strain evidence="4 5">KSX58</strain>
    </source>
</reference>
<comment type="caution">
    <text evidence="4">The sequence shown here is derived from an EMBL/GenBank/DDBJ whole genome shotgun (WGS) entry which is preliminary data.</text>
</comment>
<dbReference type="SUPFAM" id="SSF50494">
    <property type="entry name" value="Trypsin-like serine proteases"/>
    <property type="match status" value="1"/>
</dbReference>
<dbReference type="InterPro" id="IPR043504">
    <property type="entry name" value="Peptidase_S1_PA_chymotrypsin"/>
</dbReference>
<dbReference type="PROSITE" id="PS50240">
    <property type="entry name" value="TRYPSIN_DOM"/>
    <property type="match status" value="1"/>
</dbReference>
<dbReference type="SMART" id="SM00020">
    <property type="entry name" value="Tryp_SPc"/>
    <property type="match status" value="1"/>
</dbReference>
<dbReference type="PROSITE" id="PS00135">
    <property type="entry name" value="TRYPSIN_SER"/>
    <property type="match status" value="1"/>
</dbReference>
<gene>
    <name evidence="4" type="ORF">TKK_019159</name>
</gene>
<keyword evidence="5" id="KW-1185">Reference proteome</keyword>
<dbReference type="EMBL" id="JBJJXI010000159">
    <property type="protein sequence ID" value="KAL3385160.1"/>
    <property type="molecule type" value="Genomic_DNA"/>
</dbReference>
<evidence type="ECO:0000313" key="5">
    <source>
        <dbReference type="Proteomes" id="UP001627154"/>
    </source>
</evidence>
<dbReference type="InterPro" id="IPR033116">
    <property type="entry name" value="TRYPSIN_SER"/>
</dbReference>
<dbReference type="Pfam" id="PF00089">
    <property type="entry name" value="Trypsin"/>
    <property type="match status" value="1"/>
</dbReference>
<protein>
    <recommendedName>
        <fullName evidence="3">Peptidase S1 domain-containing protein</fullName>
    </recommendedName>
</protein>
<accession>A0ABD2VWT4</accession>
<dbReference type="AlphaFoldDB" id="A0ABD2VWT4"/>
<comment type="similarity">
    <text evidence="2">Belongs to the peptidase S1 family. CLIP subfamily.</text>
</comment>